<evidence type="ECO:0000313" key="1">
    <source>
        <dbReference type="EMBL" id="CEK91904.1"/>
    </source>
</evidence>
<proteinExistence type="predicted"/>
<gene>
    <name evidence="1" type="primary">ORF185479</name>
</gene>
<organism evidence="1">
    <name type="scientific">Arion vulgaris</name>
    <dbReference type="NCBI Taxonomy" id="1028688"/>
    <lineage>
        <taxon>Eukaryota</taxon>
        <taxon>Metazoa</taxon>
        <taxon>Spiralia</taxon>
        <taxon>Lophotrochozoa</taxon>
        <taxon>Mollusca</taxon>
        <taxon>Gastropoda</taxon>
        <taxon>Heterobranchia</taxon>
        <taxon>Euthyneura</taxon>
        <taxon>Panpulmonata</taxon>
        <taxon>Eupulmonata</taxon>
        <taxon>Stylommatophora</taxon>
        <taxon>Helicina</taxon>
        <taxon>Arionoidea</taxon>
        <taxon>Arionidae</taxon>
        <taxon>Arion</taxon>
    </lineage>
</organism>
<dbReference type="EMBL" id="HACG01045039">
    <property type="protein sequence ID" value="CEK91904.1"/>
    <property type="molecule type" value="Transcribed_RNA"/>
</dbReference>
<dbReference type="AlphaFoldDB" id="A0A0B7BF12"/>
<accession>A0A0B7BF12</accession>
<protein>
    <submittedName>
        <fullName evidence="1">Uncharacterized protein</fullName>
    </submittedName>
</protein>
<reference evidence="1" key="1">
    <citation type="submission" date="2014-12" db="EMBL/GenBank/DDBJ databases">
        <title>Insight into the proteome of Arion vulgaris.</title>
        <authorList>
            <person name="Aradska J."/>
            <person name="Bulat T."/>
            <person name="Smidak R."/>
            <person name="Sarate P."/>
            <person name="Gangsoo J."/>
            <person name="Sialana F."/>
            <person name="Bilban M."/>
            <person name="Lubec G."/>
        </authorList>
    </citation>
    <scope>NUCLEOTIDE SEQUENCE</scope>
    <source>
        <tissue evidence="1">Skin</tissue>
    </source>
</reference>
<name>A0A0B7BF12_9EUPU</name>
<sequence length="51" mass="5399">MSAKKVLASAAVKKRRPAVAIKKIGVSACLSLGTSSLARDTILVRYIDRPS</sequence>